<dbReference type="SUPFAM" id="SSF55729">
    <property type="entry name" value="Acyl-CoA N-acyltransferases (Nat)"/>
    <property type="match status" value="1"/>
</dbReference>
<dbReference type="InterPro" id="IPR051531">
    <property type="entry name" value="N-acetyltransferase"/>
</dbReference>
<gene>
    <name evidence="2" type="ORF">NCTC10289_00641</name>
</gene>
<dbReference type="PANTHER" id="PTHR43792">
    <property type="entry name" value="GNAT FAMILY, PUTATIVE (AFU_ORTHOLOGUE AFUA_3G00765)-RELATED-RELATED"/>
    <property type="match status" value="1"/>
</dbReference>
<sequence>MKHDFALHTPRLSLSVPTDTDIDAVFSIHSDARTYEHRPELAMKTREEAVELSRAWQANWREKQLGYYVVSTLDGRTVGFTGVRHSEEAGEEVLNLYYRFAPESQGKGYAKEAAAAAITSARERFPQLPVVAIIDPTNEASIALALKLGLQHVPGAGVPNDYEVYRLS</sequence>
<keyword evidence="2" id="KW-0808">Transferase</keyword>
<evidence type="ECO:0000313" key="3">
    <source>
        <dbReference type="Proteomes" id="UP000254287"/>
    </source>
</evidence>
<dbReference type="PANTHER" id="PTHR43792:SF1">
    <property type="entry name" value="N-ACETYLTRANSFERASE DOMAIN-CONTAINING PROTEIN"/>
    <property type="match status" value="1"/>
</dbReference>
<dbReference type="InterPro" id="IPR016181">
    <property type="entry name" value="Acyl_CoA_acyltransferase"/>
</dbReference>
<dbReference type="Pfam" id="PF13302">
    <property type="entry name" value="Acetyltransf_3"/>
    <property type="match status" value="1"/>
</dbReference>
<dbReference type="AlphaFoldDB" id="A0A376CWE8"/>
<organism evidence="2 3">
    <name type="scientific">Corynebacterium minutissimum</name>
    <dbReference type="NCBI Taxonomy" id="38301"/>
    <lineage>
        <taxon>Bacteria</taxon>
        <taxon>Bacillati</taxon>
        <taxon>Actinomycetota</taxon>
        <taxon>Actinomycetes</taxon>
        <taxon>Mycobacteriales</taxon>
        <taxon>Corynebacteriaceae</taxon>
        <taxon>Corynebacterium</taxon>
    </lineage>
</organism>
<accession>A0A376CWE8</accession>
<dbReference type="PROSITE" id="PS51186">
    <property type="entry name" value="GNAT"/>
    <property type="match status" value="1"/>
</dbReference>
<feature type="domain" description="N-acetyltransferase" evidence="1">
    <location>
        <begin position="12"/>
        <end position="168"/>
    </location>
</feature>
<dbReference type="GO" id="GO:0016747">
    <property type="term" value="F:acyltransferase activity, transferring groups other than amino-acyl groups"/>
    <property type="evidence" value="ECO:0007669"/>
    <property type="project" value="InterPro"/>
</dbReference>
<dbReference type="Proteomes" id="UP000254287">
    <property type="component" value="Unassembled WGS sequence"/>
</dbReference>
<dbReference type="RefSeq" id="WP_115021305.1">
    <property type="nucleotide sequence ID" value="NZ_CP069533.1"/>
</dbReference>
<evidence type="ECO:0000313" key="2">
    <source>
        <dbReference type="EMBL" id="STC75302.1"/>
    </source>
</evidence>
<protein>
    <submittedName>
        <fullName evidence="2">Acetyltransferase</fullName>
    </submittedName>
</protein>
<dbReference type="InterPro" id="IPR000182">
    <property type="entry name" value="GNAT_dom"/>
</dbReference>
<evidence type="ECO:0000259" key="1">
    <source>
        <dbReference type="PROSITE" id="PS51186"/>
    </source>
</evidence>
<reference evidence="2 3" key="1">
    <citation type="submission" date="2018-06" db="EMBL/GenBank/DDBJ databases">
        <authorList>
            <consortium name="Pathogen Informatics"/>
            <person name="Doyle S."/>
        </authorList>
    </citation>
    <scope>NUCLEOTIDE SEQUENCE [LARGE SCALE GENOMIC DNA]</scope>
    <source>
        <strain evidence="2 3">NCTC10289</strain>
    </source>
</reference>
<dbReference type="Gene3D" id="3.40.630.30">
    <property type="match status" value="1"/>
</dbReference>
<proteinExistence type="predicted"/>
<dbReference type="EMBL" id="UFXP01000001">
    <property type="protein sequence ID" value="STC75302.1"/>
    <property type="molecule type" value="Genomic_DNA"/>
</dbReference>
<name>A0A376CWE8_9CORY</name>